<proteinExistence type="predicted"/>
<protein>
    <submittedName>
        <fullName evidence="1">Phage integrase family protein</fullName>
    </submittedName>
</protein>
<name>A0A484ZA36_9ENTR</name>
<dbReference type="EMBL" id="CAADIW010000056">
    <property type="protein sequence ID" value="VFS42909.1"/>
    <property type="molecule type" value="Genomic_DNA"/>
</dbReference>
<sequence length="30" mass="3675">MLQWWADYLDANRDKGVSPFDYSKDKKRLQ</sequence>
<dbReference type="Proteomes" id="UP000351155">
    <property type="component" value="Unassembled WGS sequence"/>
</dbReference>
<evidence type="ECO:0000313" key="1">
    <source>
        <dbReference type="EMBL" id="VFS42909.1"/>
    </source>
</evidence>
<accession>A0A484ZA36</accession>
<evidence type="ECO:0000313" key="2">
    <source>
        <dbReference type="Proteomes" id="UP000351155"/>
    </source>
</evidence>
<organism evidence="1 2">
    <name type="scientific">Enterobacter cancerogenus</name>
    <dbReference type="NCBI Taxonomy" id="69218"/>
    <lineage>
        <taxon>Bacteria</taxon>
        <taxon>Pseudomonadati</taxon>
        <taxon>Pseudomonadota</taxon>
        <taxon>Gammaproteobacteria</taxon>
        <taxon>Enterobacterales</taxon>
        <taxon>Enterobacteriaceae</taxon>
        <taxon>Enterobacter</taxon>
        <taxon>Enterobacter cloacae complex</taxon>
    </lineage>
</organism>
<dbReference type="AlphaFoldDB" id="A0A484ZA36"/>
<reference evidence="1 2" key="1">
    <citation type="submission" date="2019-03" db="EMBL/GenBank/DDBJ databases">
        <authorList>
            <consortium name="Pathogen Informatics"/>
        </authorList>
    </citation>
    <scope>NUCLEOTIDE SEQUENCE [LARGE SCALE GENOMIC DNA]</scope>
    <source>
        <strain evidence="1 2">NCTC12126</strain>
    </source>
</reference>
<gene>
    <name evidence="1" type="ORF">NCTC12126_04735</name>
</gene>